<keyword evidence="3" id="KW-1185">Reference proteome</keyword>
<dbReference type="EMBL" id="FOUO01000001">
    <property type="protein sequence ID" value="SFM24460.1"/>
    <property type="molecule type" value="Genomic_DNA"/>
</dbReference>
<keyword evidence="1" id="KW-1133">Transmembrane helix</keyword>
<organism evidence="2 3">
    <name type="scientific">Ectothiorhodospira mobilis</name>
    <dbReference type="NCBI Taxonomy" id="195064"/>
    <lineage>
        <taxon>Bacteria</taxon>
        <taxon>Pseudomonadati</taxon>
        <taxon>Pseudomonadota</taxon>
        <taxon>Gammaproteobacteria</taxon>
        <taxon>Chromatiales</taxon>
        <taxon>Ectothiorhodospiraceae</taxon>
        <taxon>Ectothiorhodospira</taxon>
    </lineage>
</organism>
<sequence length="407" mass="44620">MEPATPADHPPQDPRFTLELDGARVTVLGTAHVSRVSAETVRDLLRSGTFDAVAVELCPSRHDALVDPGALARMDLFQVLRRGKAPMVTASLALGAYQQRMAEQFGIEPGAEMRAALHEAQNAGLPVLLIDREVGTTLRRCYRNIPWWRRMNLFTGLLAGILTRERISEEEIERLKGGDLLESTFDQFAQESRALYDPLIRERDRYMAARIRQEATGGDHRHLLAVVGAGHLGGIRKALETDTAEPPEAVIRELDQEPPPARWPRVIPWLIVALILAGFVLGFSRNPQLGWQLVADWVLINGLLTGLGAILAAAHPLTVVTAALAAPLTSLNPTIGAGFVAAAAEVWLRKPTVGDFSQLRRDTAHLRGWWRNRVSRVLLVFLFSTLGSALGTYIAGFRIAGRLFGGD</sequence>
<dbReference type="PANTHER" id="PTHR21530:SF7">
    <property type="entry name" value="TRAB DOMAIN-CONTAINING PROTEIN"/>
    <property type="match status" value="1"/>
</dbReference>
<gene>
    <name evidence="2" type="ORF">SAMN05421721_10196</name>
</gene>
<protein>
    <submittedName>
        <fullName evidence="2">Pheromone shutdown-related protein TraB</fullName>
    </submittedName>
</protein>
<reference evidence="2 3" key="1">
    <citation type="submission" date="2016-10" db="EMBL/GenBank/DDBJ databases">
        <authorList>
            <person name="de Groot N.N."/>
        </authorList>
    </citation>
    <scope>NUCLEOTIDE SEQUENCE [LARGE SCALE GENOMIC DNA]</scope>
    <source>
        <strain evidence="2 3">DSM 4180</strain>
    </source>
</reference>
<keyword evidence="1" id="KW-0472">Membrane</keyword>
<dbReference type="OrthoDB" id="9809330at2"/>
<dbReference type="InterPro" id="IPR046345">
    <property type="entry name" value="TraB_PrgY-like"/>
</dbReference>
<evidence type="ECO:0000313" key="2">
    <source>
        <dbReference type="EMBL" id="SFM24460.1"/>
    </source>
</evidence>
<dbReference type="STRING" id="195064.SAMN05421721_10196"/>
<dbReference type="NCBIfam" id="TIGR00261">
    <property type="entry name" value="traB"/>
    <property type="match status" value="1"/>
</dbReference>
<dbReference type="Pfam" id="PF01963">
    <property type="entry name" value="TraB_PrgY_gumN"/>
    <property type="match status" value="1"/>
</dbReference>
<feature type="transmembrane region" description="Helical" evidence="1">
    <location>
        <begin position="377"/>
        <end position="400"/>
    </location>
</feature>
<dbReference type="PANTHER" id="PTHR21530">
    <property type="entry name" value="PHEROMONE SHUTDOWN PROTEIN"/>
    <property type="match status" value="1"/>
</dbReference>
<dbReference type="AlphaFoldDB" id="A0A1I4PA18"/>
<feature type="transmembrane region" description="Helical" evidence="1">
    <location>
        <begin position="331"/>
        <end position="348"/>
    </location>
</feature>
<feature type="transmembrane region" description="Helical" evidence="1">
    <location>
        <begin position="266"/>
        <end position="285"/>
    </location>
</feature>
<feature type="transmembrane region" description="Helical" evidence="1">
    <location>
        <begin position="297"/>
        <end position="325"/>
    </location>
</feature>
<dbReference type="InterPro" id="IPR005230">
    <property type="entry name" value="TraB_bac"/>
</dbReference>
<dbReference type="CDD" id="cd14726">
    <property type="entry name" value="TraB_PrgY-like"/>
    <property type="match status" value="1"/>
</dbReference>
<proteinExistence type="predicted"/>
<evidence type="ECO:0000313" key="3">
    <source>
        <dbReference type="Proteomes" id="UP000199556"/>
    </source>
</evidence>
<name>A0A1I4PA18_ECTMO</name>
<evidence type="ECO:0000256" key="1">
    <source>
        <dbReference type="SAM" id="Phobius"/>
    </source>
</evidence>
<keyword evidence="1" id="KW-0812">Transmembrane</keyword>
<dbReference type="InterPro" id="IPR002816">
    <property type="entry name" value="TraB/PrgY/GumN_fam"/>
</dbReference>
<dbReference type="Proteomes" id="UP000199556">
    <property type="component" value="Unassembled WGS sequence"/>
</dbReference>
<dbReference type="RefSeq" id="WP_090483241.1">
    <property type="nucleotide sequence ID" value="NZ_FOUO01000001.1"/>
</dbReference>
<accession>A0A1I4PA18</accession>